<evidence type="ECO:0000256" key="1">
    <source>
        <dbReference type="SAM" id="SignalP"/>
    </source>
</evidence>
<evidence type="ECO:0000313" key="3">
    <source>
        <dbReference type="Proteomes" id="UP000324748"/>
    </source>
</evidence>
<dbReference type="EMBL" id="VSWC01000132">
    <property type="protein sequence ID" value="KAA1079842.1"/>
    <property type="molecule type" value="Genomic_DNA"/>
</dbReference>
<proteinExistence type="predicted"/>
<comment type="caution">
    <text evidence="2">The sequence shown here is derived from an EMBL/GenBank/DDBJ whole genome shotgun (WGS) entry which is preliminary data.</text>
</comment>
<keyword evidence="3" id="KW-1185">Reference proteome</keyword>
<accession>A0A5B0MTC4</accession>
<reference evidence="2 3" key="1">
    <citation type="submission" date="2019-05" db="EMBL/GenBank/DDBJ databases">
        <title>Emergence of the Ug99 lineage of the wheat stem rust pathogen through somatic hybridization.</title>
        <authorList>
            <person name="Li F."/>
            <person name="Upadhyaya N.M."/>
            <person name="Sperschneider J."/>
            <person name="Matny O."/>
            <person name="Nguyen-Phuc H."/>
            <person name="Mago R."/>
            <person name="Raley C."/>
            <person name="Miller M.E."/>
            <person name="Silverstein K.A.T."/>
            <person name="Henningsen E."/>
            <person name="Hirsch C.D."/>
            <person name="Visser B."/>
            <person name="Pretorius Z.A."/>
            <person name="Steffenson B.J."/>
            <person name="Schwessinger B."/>
            <person name="Dodds P.N."/>
            <person name="Figueroa M."/>
        </authorList>
    </citation>
    <scope>NUCLEOTIDE SEQUENCE [LARGE SCALE GENOMIC DNA]</scope>
    <source>
        <strain evidence="2">21-0</strain>
    </source>
</reference>
<sequence>MIFNKPVKYLGLHGLGLLSLVLSMRNEPHQELQGFKSLILGEDRKAAEDPGSSNFPASIQGENKLVLGVPVDRKVPHEMEKQNEDQVQSMAREINEICQKIDWLKKQECPKFAEFGQQLDQIEANLKGPLHEKVVALKGKKPATSLIAWYGGIGIPKQAEKSELKETNEVPYEIFPLLKDVFTAEVIQIWNDLQSKLNIWKDEEPENGEIMGLLVCLQSFFLLKDLIQRYELILPPFLKQIQTFVPEVFLEMFNFNMKLLAQLPKDLVMQHSHCALVLNGMTITRNPTLKHFKASITDLPHEKKIRFYHYILQGYTLTLEEERLAKEKEKFDFVYDEVHKGDLIKRLDDLSLQLIPGKFQDKQYLHPSTVKNMKKMFQFFNQLPSILTESDSDEILLMIIYNFIDLLKNNYKGLFDHFKPQDVTHVMFQKKLEFLEEFLDLMHTRKISKKEEKLMQKQIEDLPMILNFSESGDLSFNDWKRRVLNLFLLSRNRKILHKDSFGYLKEVKKYHDKKCFHCPEIYFHNLQSSHDHPSSIK</sequence>
<dbReference type="Proteomes" id="UP000324748">
    <property type="component" value="Unassembled WGS sequence"/>
</dbReference>
<evidence type="ECO:0000313" key="2">
    <source>
        <dbReference type="EMBL" id="KAA1079842.1"/>
    </source>
</evidence>
<protein>
    <submittedName>
        <fullName evidence="2">Uncharacterized protein</fullName>
    </submittedName>
</protein>
<dbReference type="OrthoDB" id="10677595at2759"/>
<feature type="chain" id="PRO_5023075969" evidence="1">
    <location>
        <begin position="24"/>
        <end position="537"/>
    </location>
</feature>
<feature type="signal peptide" evidence="1">
    <location>
        <begin position="1"/>
        <end position="23"/>
    </location>
</feature>
<name>A0A5B0MTC4_PUCGR</name>
<keyword evidence="1" id="KW-0732">Signal</keyword>
<gene>
    <name evidence="2" type="ORF">PGT21_025654</name>
</gene>
<dbReference type="AlphaFoldDB" id="A0A5B0MTC4"/>
<organism evidence="2 3">
    <name type="scientific">Puccinia graminis f. sp. tritici</name>
    <dbReference type="NCBI Taxonomy" id="56615"/>
    <lineage>
        <taxon>Eukaryota</taxon>
        <taxon>Fungi</taxon>
        <taxon>Dikarya</taxon>
        <taxon>Basidiomycota</taxon>
        <taxon>Pucciniomycotina</taxon>
        <taxon>Pucciniomycetes</taxon>
        <taxon>Pucciniales</taxon>
        <taxon>Pucciniaceae</taxon>
        <taxon>Puccinia</taxon>
    </lineage>
</organism>